<keyword evidence="4" id="KW-0564">Palmitate</keyword>
<dbReference type="PROSITE" id="PS51257">
    <property type="entry name" value="PROKAR_LIPOPROTEIN"/>
    <property type="match status" value="1"/>
</dbReference>
<keyword evidence="3" id="KW-0472">Membrane</keyword>
<dbReference type="RefSeq" id="WP_262682103.1">
    <property type="nucleotide sequence ID" value="NZ_JAOQIO010000001.1"/>
</dbReference>
<dbReference type="Gene3D" id="3.40.190.10">
    <property type="entry name" value="Periplasmic binding protein-like II"/>
    <property type="match status" value="2"/>
</dbReference>
<gene>
    <name evidence="7" type="ORF">OB236_00635</name>
</gene>
<evidence type="ECO:0000256" key="4">
    <source>
        <dbReference type="ARBA" id="ARBA00023139"/>
    </source>
</evidence>
<keyword evidence="5" id="KW-0449">Lipoprotein</keyword>
<comment type="caution">
    <text evidence="7">The sequence shown here is derived from an EMBL/GenBank/DDBJ whole genome shotgun (WGS) entry which is preliminary data.</text>
</comment>
<reference evidence="7 8" key="1">
    <citation type="submission" date="2022-09" db="EMBL/GenBank/DDBJ databases">
        <authorList>
            <person name="Han X.L."/>
            <person name="Wang Q."/>
            <person name="Lu T."/>
        </authorList>
    </citation>
    <scope>NUCLEOTIDE SEQUENCE [LARGE SCALE GENOMIC DNA]</scope>
    <source>
        <strain evidence="7 8">WQ 127069</strain>
    </source>
</reference>
<keyword evidence="2 6" id="KW-0732">Signal</keyword>
<evidence type="ECO:0000256" key="5">
    <source>
        <dbReference type="ARBA" id="ARBA00023288"/>
    </source>
</evidence>
<proteinExistence type="predicted"/>
<dbReference type="EMBL" id="JAOQIO010000001">
    <property type="protein sequence ID" value="MCU6790621.1"/>
    <property type="molecule type" value="Genomic_DNA"/>
</dbReference>
<dbReference type="InterPro" id="IPR006059">
    <property type="entry name" value="SBP"/>
</dbReference>
<feature type="signal peptide" evidence="6">
    <location>
        <begin position="1"/>
        <end position="23"/>
    </location>
</feature>
<evidence type="ECO:0000256" key="1">
    <source>
        <dbReference type="ARBA" id="ARBA00022475"/>
    </source>
</evidence>
<organism evidence="7 8">
    <name type="scientific">Paenibacillus baimaensis</name>
    <dbReference type="NCBI Taxonomy" id="2982185"/>
    <lineage>
        <taxon>Bacteria</taxon>
        <taxon>Bacillati</taxon>
        <taxon>Bacillota</taxon>
        <taxon>Bacilli</taxon>
        <taxon>Bacillales</taxon>
        <taxon>Paenibacillaceae</taxon>
        <taxon>Paenibacillus</taxon>
    </lineage>
</organism>
<protein>
    <submittedName>
        <fullName evidence="7">Extracellular solute-binding protein</fullName>
    </submittedName>
</protein>
<keyword evidence="1" id="KW-1003">Cell membrane</keyword>
<dbReference type="Pfam" id="PF01547">
    <property type="entry name" value="SBP_bac_1"/>
    <property type="match status" value="1"/>
</dbReference>
<feature type="chain" id="PRO_5046467854" evidence="6">
    <location>
        <begin position="24"/>
        <end position="513"/>
    </location>
</feature>
<name>A0ABT2U7N1_9BACL</name>
<sequence length="513" mass="57113">MNRTPRQWFAAVGTITMAMGVLAGCGGDQPASKTTEGAKPADTKVADAKPVEVSIVMPQVGDIPAKGNTIEQAIEKYTNTKLSIQWVPNSTYDEKINVMIASNEMPKIMKVNYVPTIISTVQGDQFWEIGAYLKDYKNLAAQNPQYYENIKVDGKLYGIPNYREIGRPAVIYRKDLMGAMGLKLPKTLDDWYNVVKTLTLDDPDKNGKNDTYGIMLDKKYNDGVNSVLTRMAVSQGGVNKWGVDSSGKFTPEFVTPQFVDTLKLFRKLYTEKLINQDFPALDATEMDKQFESGRAVIKINGVATNAANIQDRIVKVVSTAQMDITPWEGPTGPRVSGQSGNNGFLAFPKATVKNETEVRQLLSFLDKLLDKDMSLLQKRGIEGVHHKKAADGYVEWTDLTLFNREVKPYRDNLINFETYNVPPLKDTELAMKGYKMEPEGLKYAIANPALTLTSQTYSDRGKELDTQIADAQTKYIVGKIDDAGWADEVAKWRKAGGDSLIKEYEAAYAKNKK</sequence>
<evidence type="ECO:0000256" key="3">
    <source>
        <dbReference type="ARBA" id="ARBA00023136"/>
    </source>
</evidence>
<keyword evidence="8" id="KW-1185">Reference proteome</keyword>
<dbReference type="SUPFAM" id="SSF53850">
    <property type="entry name" value="Periplasmic binding protein-like II"/>
    <property type="match status" value="1"/>
</dbReference>
<dbReference type="PANTHER" id="PTHR43649:SF33">
    <property type="entry name" value="POLYGALACTURONAN_RHAMNOGALACTURONAN-BINDING PROTEIN YTCQ"/>
    <property type="match status" value="1"/>
</dbReference>
<dbReference type="Proteomes" id="UP001652445">
    <property type="component" value="Unassembled WGS sequence"/>
</dbReference>
<evidence type="ECO:0000256" key="6">
    <source>
        <dbReference type="SAM" id="SignalP"/>
    </source>
</evidence>
<dbReference type="PANTHER" id="PTHR43649">
    <property type="entry name" value="ARABINOSE-BINDING PROTEIN-RELATED"/>
    <property type="match status" value="1"/>
</dbReference>
<accession>A0ABT2U7N1</accession>
<evidence type="ECO:0000313" key="8">
    <source>
        <dbReference type="Proteomes" id="UP001652445"/>
    </source>
</evidence>
<evidence type="ECO:0000313" key="7">
    <source>
        <dbReference type="EMBL" id="MCU6790621.1"/>
    </source>
</evidence>
<dbReference type="InterPro" id="IPR050490">
    <property type="entry name" value="Bact_solute-bd_prot1"/>
</dbReference>
<evidence type="ECO:0000256" key="2">
    <source>
        <dbReference type="ARBA" id="ARBA00022729"/>
    </source>
</evidence>